<dbReference type="Proteomes" id="UP000000739">
    <property type="component" value="Chromosome"/>
</dbReference>
<sequence>MNTSKTFSLSMQKQIQNTSISMDSEINSAFRELKFRSLLRRSGIVKKRGYDTVGLMFLFVLLPFLKRKLTEFWSSQCLENQVQAQKDTYYRFINHERFNWRKLVYFIAMKVIARRGETALKDKVLIADDSIAPKTGKDIELVSWHFDHKTNRSVLSNCYLQLGYHDGAYFYPLDAVLSTTSRRPSTKMRDIDKRTCGWKRRKEALEKKTDALLEMVQRAWDQGVDASFLLFDSWFAHDAIISKVYSIGYGVICRVKKGNVKYAYQGREYTLNQLWERAARKQTVSLIGSDMKGVCLNVSLPQSGDVRLLFVTDRSKNWQVLLCTDLEMEASQILSYYARRWAIEVFFKDAKQMLYMAKEQSNNFDALIACHSLVMIRYLLLVYILGKRQMSGPVGPLFRELSDDQNVLVVAQSLWEKVKELLLGSRQVLCYGIEPDVMNYILDIIEKTIIDQMSIASAKL</sequence>
<organism evidence="3 5">
    <name type="scientific">Desulfatibacillum aliphaticivorans</name>
    <dbReference type="NCBI Taxonomy" id="218208"/>
    <lineage>
        <taxon>Bacteria</taxon>
        <taxon>Pseudomonadati</taxon>
        <taxon>Thermodesulfobacteriota</taxon>
        <taxon>Desulfobacteria</taxon>
        <taxon>Desulfobacterales</taxon>
        <taxon>Desulfatibacillaceae</taxon>
        <taxon>Desulfatibacillum</taxon>
    </lineage>
</organism>
<evidence type="ECO:0000313" key="4">
    <source>
        <dbReference type="EMBL" id="ACL03991.1"/>
    </source>
</evidence>
<dbReference type="InterPro" id="IPR038721">
    <property type="entry name" value="IS701-like_DDE_dom"/>
</dbReference>
<dbReference type="EMBL" id="CP001322">
    <property type="protein sequence ID" value="ACL02881.1"/>
    <property type="molecule type" value="Genomic_DNA"/>
</dbReference>
<gene>
    <name evidence="2" type="ordered locus">Dalk_0900</name>
    <name evidence="3" type="ordered locus">Dalk_1178</name>
    <name evidence="4" type="ordered locus">Dalk_2298</name>
</gene>
<evidence type="ECO:0000313" key="5">
    <source>
        <dbReference type="Proteomes" id="UP000000739"/>
    </source>
</evidence>
<dbReference type="KEGG" id="dal:Dalk_1178"/>
<dbReference type="Pfam" id="PF13546">
    <property type="entry name" value="DDE_5"/>
    <property type="match status" value="1"/>
</dbReference>
<dbReference type="InterPro" id="IPR012337">
    <property type="entry name" value="RNaseH-like_sf"/>
</dbReference>
<feature type="domain" description="Transposase IS701-like DDE" evidence="1">
    <location>
        <begin position="82"/>
        <end position="262"/>
    </location>
</feature>
<dbReference type="HOGENOM" id="CLU_041101_2_0_7"/>
<proteinExistence type="predicted"/>
<dbReference type="EMBL" id="CP001322">
    <property type="protein sequence ID" value="ACL02605.1"/>
    <property type="molecule type" value="Genomic_DNA"/>
</dbReference>
<dbReference type="KEGG" id="dal:Dalk_0900"/>
<protein>
    <submittedName>
        <fullName evidence="3">Transposase IS4 family protein</fullName>
    </submittedName>
</protein>
<evidence type="ECO:0000259" key="1">
    <source>
        <dbReference type="Pfam" id="PF13546"/>
    </source>
</evidence>
<keyword evidence="5" id="KW-1185">Reference proteome</keyword>
<accession>B8F9D5</accession>
<reference evidence="3 5" key="2">
    <citation type="journal article" date="2012" name="Environ. Microbiol.">
        <title>The genome sequence of Desulfatibacillum alkenivorans AK-01: a blueprint for anaerobic alkane oxidation.</title>
        <authorList>
            <person name="Callaghan A.V."/>
            <person name="Morris B.E."/>
            <person name="Pereira I.A."/>
            <person name="McInerney M.J."/>
            <person name="Austin R.N."/>
            <person name="Groves J.T."/>
            <person name="Kukor J.J."/>
            <person name="Suflita J.M."/>
            <person name="Young L.Y."/>
            <person name="Zylstra G.J."/>
            <person name="Wawrik B."/>
        </authorList>
    </citation>
    <scope>NUCLEOTIDE SEQUENCE [LARGE SCALE GENOMIC DNA]</scope>
    <source>
        <strain evidence="3 5">AK-01</strain>
    </source>
</reference>
<name>B8F9D5_DESAL</name>
<dbReference type="AlphaFoldDB" id="B8F9D5"/>
<evidence type="ECO:0000313" key="2">
    <source>
        <dbReference type="EMBL" id="ACL02605.1"/>
    </source>
</evidence>
<dbReference type="KEGG" id="dal:Dalk_2298"/>
<dbReference type="EMBL" id="CP001322">
    <property type="protein sequence ID" value="ACL03991.1"/>
    <property type="molecule type" value="Genomic_DNA"/>
</dbReference>
<evidence type="ECO:0000313" key="3">
    <source>
        <dbReference type="EMBL" id="ACL02881.1"/>
    </source>
</evidence>
<dbReference type="eggNOG" id="COG3385">
    <property type="taxonomic scope" value="Bacteria"/>
</dbReference>
<dbReference type="SUPFAM" id="SSF53098">
    <property type="entry name" value="Ribonuclease H-like"/>
    <property type="match status" value="1"/>
</dbReference>
<reference evidence="3" key="1">
    <citation type="submission" date="2008-12" db="EMBL/GenBank/DDBJ databases">
        <title>Complete sequence of Desulfatibacillum alkenivorans AK-01.</title>
        <authorList>
            <consortium name="US DOE Joint Genome Institute"/>
            <person name="Lucas S."/>
            <person name="Copeland A."/>
            <person name="Lapidus A."/>
            <person name="Glavina del Rio T."/>
            <person name="Dalin E."/>
            <person name="Tice H."/>
            <person name="Bruce D."/>
            <person name="Goodwin L."/>
            <person name="Pitluck S."/>
            <person name="Chertkov O."/>
            <person name="Brettin T."/>
            <person name="Detter J.C."/>
            <person name="Han C."/>
            <person name="Larimer F."/>
            <person name="Land M."/>
            <person name="Hauser L."/>
            <person name="Kyrpides N."/>
            <person name="Ovchinnikova G."/>
            <person name="Wawrik B."/>
            <person name="Richardson P."/>
        </authorList>
    </citation>
    <scope>NUCLEOTIDE SEQUENCE [LARGE SCALE GENOMIC DNA]</scope>
    <source>
        <strain evidence="3">AK-01</strain>
    </source>
</reference>